<evidence type="ECO:0000313" key="3">
    <source>
        <dbReference type="Proteomes" id="UP001597506"/>
    </source>
</evidence>
<name>A0ABW5RVV9_9BACI</name>
<gene>
    <name evidence="2" type="ORF">ACFSUL_15290</name>
</gene>
<sequence>MAEIFLYDAFELYMSPIYISMIVSITVAFLWVQFRVPSNFSHFFPRTIYRALLTIKPMDKSRCDDIYSQILLSVKKQLYPPDEEEGSSIVNSYSI</sequence>
<dbReference type="EMBL" id="JBHUMF010000031">
    <property type="protein sequence ID" value="MFD2682104.1"/>
    <property type="molecule type" value="Genomic_DNA"/>
</dbReference>
<keyword evidence="3" id="KW-1185">Reference proteome</keyword>
<protein>
    <submittedName>
        <fullName evidence="2">Uncharacterized protein</fullName>
    </submittedName>
</protein>
<keyword evidence="1" id="KW-0812">Transmembrane</keyword>
<feature type="transmembrane region" description="Helical" evidence="1">
    <location>
        <begin position="12"/>
        <end position="32"/>
    </location>
</feature>
<evidence type="ECO:0000256" key="1">
    <source>
        <dbReference type="SAM" id="Phobius"/>
    </source>
</evidence>
<proteinExistence type="predicted"/>
<dbReference type="RefSeq" id="WP_377936818.1">
    <property type="nucleotide sequence ID" value="NZ_JBHUMF010000031.1"/>
</dbReference>
<keyword evidence="1" id="KW-1133">Transmembrane helix</keyword>
<dbReference type="Proteomes" id="UP001597506">
    <property type="component" value="Unassembled WGS sequence"/>
</dbReference>
<reference evidence="3" key="1">
    <citation type="journal article" date="2019" name="Int. J. Syst. Evol. Microbiol.">
        <title>The Global Catalogue of Microorganisms (GCM) 10K type strain sequencing project: providing services to taxonomists for standard genome sequencing and annotation.</title>
        <authorList>
            <consortium name="The Broad Institute Genomics Platform"/>
            <consortium name="The Broad Institute Genome Sequencing Center for Infectious Disease"/>
            <person name="Wu L."/>
            <person name="Ma J."/>
        </authorList>
    </citation>
    <scope>NUCLEOTIDE SEQUENCE [LARGE SCALE GENOMIC DNA]</scope>
    <source>
        <strain evidence="3">KCTC 3913</strain>
    </source>
</reference>
<keyword evidence="1" id="KW-0472">Membrane</keyword>
<comment type="caution">
    <text evidence="2">The sequence shown here is derived from an EMBL/GenBank/DDBJ whole genome shotgun (WGS) entry which is preliminary data.</text>
</comment>
<organism evidence="2 3">
    <name type="scientific">Bacillus seohaeanensis</name>
    <dbReference type="NCBI Taxonomy" id="284580"/>
    <lineage>
        <taxon>Bacteria</taxon>
        <taxon>Bacillati</taxon>
        <taxon>Bacillota</taxon>
        <taxon>Bacilli</taxon>
        <taxon>Bacillales</taxon>
        <taxon>Bacillaceae</taxon>
        <taxon>Bacillus</taxon>
    </lineage>
</organism>
<evidence type="ECO:0000313" key="2">
    <source>
        <dbReference type="EMBL" id="MFD2682104.1"/>
    </source>
</evidence>
<accession>A0ABW5RVV9</accession>